<dbReference type="EMBL" id="KP082920">
    <property type="protein sequence ID" value="AKW47212.1"/>
    <property type="molecule type" value="mRNA"/>
</dbReference>
<organism evidence="3">
    <name type="scientific">Chrysoperla nipponensis</name>
    <name type="common">Green lacewing</name>
    <dbReference type="NCBI Taxonomy" id="413239"/>
    <lineage>
        <taxon>Eukaryota</taxon>
        <taxon>Metazoa</taxon>
        <taxon>Ecdysozoa</taxon>
        <taxon>Arthropoda</taxon>
        <taxon>Hexapoda</taxon>
        <taxon>Insecta</taxon>
        <taxon>Pterygota</taxon>
        <taxon>Neoptera</taxon>
        <taxon>Endopterygota</taxon>
        <taxon>Neuroptera</taxon>
        <taxon>Hemerobiiformia</taxon>
        <taxon>Chrysopidae</taxon>
        <taxon>Chrysopinae</taxon>
        <taxon>Chrysoperla</taxon>
    </lineage>
</organism>
<feature type="region of interest" description="Disordered" evidence="1">
    <location>
        <begin position="102"/>
        <end position="122"/>
    </location>
</feature>
<proteinExistence type="evidence at transcript level"/>
<evidence type="ECO:0000256" key="1">
    <source>
        <dbReference type="SAM" id="MobiDB-lite"/>
    </source>
</evidence>
<dbReference type="InterPro" id="IPR036682">
    <property type="entry name" value="OS_D_A10/PebIII_sf"/>
</dbReference>
<protein>
    <submittedName>
        <fullName evidence="3">Chemosensory protein 9</fullName>
    </submittedName>
</protein>
<reference evidence="3" key="1">
    <citation type="submission" date="2014-10" db="EMBL/GenBank/DDBJ databases">
        <title>Identification and comparison of genes expressed in the antennae of Chrysopa pallens and Chrysoperla sinica.</title>
        <authorList>
            <person name="Li Z."/>
        </authorList>
    </citation>
    <scope>NUCLEOTIDE SEQUENCE</scope>
</reference>
<dbReference type="Pfam" id="PF03392">
    <property type="entry name" value="OS-D"/>
    <property type="match status" value="1"/>
</dbReference>
<dbReference type="Gene3D" id="1.10.2080.10">
    <property type="entry name" value="Insect odorant-binding protein A10/Ejaculatory bulb-specific protein 3"/>
    <property type="match status" value="1"/>
</dbReference>
<feature type="chain" id="PRO_5006587714" evidence="2">
    <location>
        <begin position="19"/>
        <end position="122"/>
    </location>
</feature>
<dbReference type="AlphaFoldDB" id="A0A0R8P132"/>
<dbReference type="PANTHER" id="PTHR11257:SF12">
    <property type="entry name" value="EJACULATORY BULB-SPECIFIC PROTEIN 3-RELATED"/>
    <property type="match status" value="1"/>
</dbReference>
<feature type="signal peptide" evidence="2">
    <location>
        <begin position="1"/>
        <end position="18"/>
    </location>
</feature>
<sequence>MKFALVFIAVVFVTIVNAQDMYTTKYDNIDIDSILNNDRLLNNYIACVEGSGKCTTEGDELKKHFMDAIQTCCSKCSKKQKEAVKKVFMFLEKNKPDKLKELREKFDPSGEKDKECRAKYNL</sequence>
<name>A0A0R8P132_CHRNP</name>
<dbReference type="PANTHER" id="PTHR11257">
    <property type="entry name" value="CHEMOSENSORY PROTEIN-RELATED"/>
    <property type="match status" value="1"/>
</dbReference>
<accession>A0A0R8P132</accession>
<keyword evidence="2" id="KW-0732">Signal</keyword>
<dbReference type="InterPro" id="IPR005055">
    <property type="entry name" value="A10/PebIII"/>
</dbReference>
<evidence type="ECO:0000313" key="3">
    <source>
        <dbReference type="EMBL" id="AKW47212.1"/>
    </source>
</evidence>
<evidence type="ECO:0000256" key="2">
    <source>
        <dbReference type="SAM" id="SignalP"/>
    </source>
</evidence>
<dbReference type="SUPFAM" id="SSF100910">
    <property type="entry name" value="Chemosensory protein Csp2"/>
    <property type="match status" value="1"/>
</dbReference>